<name>A0A4D6XR04_9GAMM</name>
<dbReference type="NCBIfam" id="TIGR00585">
    <property type="entry name" value="mutl"/>
    <property type="match status" value="1"/>
</dbReference>
<dbReference type="InterPro" id="IPR042121">
    <property type="entry name" value="MutL_C_regsub"/>
</dbReference>
<keyword evidence="6" id="KW-0255">Endonuclease</keyword>
<dbReference type="RefSeq" id="WP_158340295.1">
    <property type="nucleotide sequence ID" value="NZ_CP034894.1"/>
</dbReference>
<dbReference type="InterPro" id="IPR042120">
    <property type="entry name" value="MutL_C_dimsub"/>
</dbReference>
<dbReference type="Pfam" id="PF13589">
    <property type="entry name" value="HATPase_c_3"/>
    <property type="match status" value="1"/>
</dbReference>
<reference evidence="6 7" key="2">
    <citation type="submission" date="2019-05" db="EMBL/GenBank/DDBJ databases">
        <title>Genome evolution of the obligate endosymbiont Buchnera aphidicola.</title>
        <authorList>
            <person name="Moran N.A."/>
        </authorList>
    </citation>
    <scope>NUCLEOTIDE SEQUENCE [LARGE SCALE GENOMIC DNA]</scope>
    <source>
        <strain evidence="6 7">Ahe</strain>
    </source>
</reference>
<dbReference type="GO" id="GO:0006298">
    <property type="term" value="P:mismatch repair"/>
    <property type="evidence" value="ECO:0007669"/>
    <property type="project" value="InterPro"/>
</dbReference>
<evidence type="ECO:0000259" key="5">
    <source>
        <dbReference type="SMART" id="SM01340"/>
    </source>
</evidence>
<dbReference type="InterPro" id="IPR014762">
    <property type="entry name" value="DNA_mismatch_repair_CS"/>
</dbReference>
<dbReference type="Gene3D" id="3.30.1540.20">
    <property type="entry name" value="MutL, C-terminal domain, dimerisation subdomain"/>
    <property type="match status" value="1"/>
</dbReference>
<evidence type="ECO:0000313" key="7">
    <source>
        <dbReference type="Proteomes" id="UP000298759"/>
    </source>
</evidence>
<dbReference type="CDD" id="cd16926">
    <property type="entry name" value="HATPase_MutL-MLH-PMS-like"/>
    <property type="match status" value="1"/>
</dbReference>
<dbReference type="FunFam" id="3.30.565.10:FF:000003">
    <property type="entry name" value="DNA mismatch repair endonuclease MutL"/>
    <property type="match status" value="1"/>
</dbReference>
<dbReference type="InterPro" id="IPR014721">
    <property type="entry name" value="Ribsml_uS5_D2-typ_fold_subgr"/>
</dbReference>
<dbReference type="GO" id="GO:0032300">
    <property type="term" value="C:mismatch repair complex"/>
    <property type="evidence" value="ECO:0007669"/>
    <property type="project" value="InterPro"/>
</dbReference>
<dbReference type="SUPFAM" id="SSF55874">
    <property type="entry name" value="ATPase domain of HSP90 chaperone/DNA topoisomerase II/histidine kinase"/>
    <property type="match status" value="1"/>
</dbReference>
<keyword evidence="3" id="KW-0227">DNA damage</keyword>
<reference evidence="6 7" key="1">
    <citation type="submission" date="2018-12" db="EMBL/GenBank/DDBJ databases">
        <authorList>
            <person name="Chong R.A."/>
        </authorList>
    </citation>
    <scope>NUCLEOTIDE SEQUENCE [LARGE SCALE GENOMIC DNA]</scope>
    <source>
        <strain evidence="6 7">Ahe</strain>
    </source>
</reference>
<dbReference type="InterPro" id="IPR038973">
    <property type="entry name" value="MutL/Mlh/Pms-like"/>
</dbReference>
<dbReference type="InterPro" id="IPR002099">
    <property type="entry name" value="MutL/Mlh/PMS"/>
</dbReference>
<evidence type="ECO:0000256" key="4">
    <source>
        <dbReference type="ARBA" id="ARBA00023204"/>
    </source>
</evidence>
<keyword evidence="6" id="KW-0378">Hydrolase</keyword>
<dbReference type="PROSITE" id="PS00058">
    <property type="entry name" value="DNA_MISMATCH_REPAIR_1"/>
    <property type="match status" value="1"/>
</dbReference>
<dbReference type="InterPro" id="IPR036890">
    <property type="entry name" value="HATPase_C_sf"/>
</dbReference>
<accession>A0A4D6XR04</accession>
<dbReference type="InterPro" id="IPR020568">
    <property type="entry name" value="Ribosomal_Su5_D2-typ_SF"/>
</dbReference>
<evidence type="ECO:0000256" key="2">
    <source>
        <dbReference type="ARBA" id="ARBA00021975"/>
    </source>
</evidence>
<dbReference type="EMBL" id="CP034894">
    <property type="protein sequence ID" value="QCI17364.1"/>
    <property type="molecule type" value="Genomic_DNA"/>
</dbReference>
<dbReference type="GO" id="GO:0016887">
    <property type="term" value="F:ATP hydrolysis activity"/>
    <property type="evidence" value="ECO:0007669"/>
    <property type="project" value="InterPro"/>
</dbReference>
<dbReference type="Pfam" id="PF01119">
    <property type="entry name" value="DNA_mis_repair"/>
    <property type="match status" value="1"/>
</dbReference>
<dbReference type="SUPFAM" id="SSF118116">
    <property type="entry name" value="DNA mismatch repair protein MutL"/>
    <property type="match status" value="1"/>
</dbReference>
<dbReference type="Gene3D" id="3.30.565.10">
    <property type="entry name" value="Histidine kinase-like ATPase, C-terminal domain"/>
    <property type="match status" value="1"/>
</dbReference>
<proteinExistence type="inferred from homology"/>
<dbReference type="GO" id="GO:0030983">
    <property type="term" value="F:mismatched DNA binding"/>
    <property type="evidence" value="ECO:0007669"/>
    <property type="project" value="InterPro"/>
</dbReference>
<dbReference type="GO" id="GO:0004519">
    <property type="term" value="F:endonuclease activity"/>
    <property type="evidence" value="ECO:0007669"/>
    <property type="project" value="UniProtKB-KW"/>
</dbReference>
<feature type="domain" description="DNA mismatch repair protein S5" evidence="5">
    <location>
        <begin position="212"/>
        <end position="331"/>
    </location>
</feature>
<evidence type="ECO:0000256" key="1">
    <source>
        <dbReference type="ARBA" id="ARBA00006082"/>
    </source>
</evidence>
<dbReference type="InterPro" id="IPR037198">
    <property type="entry name" value="MutL_C_sf"/>
</dbReference>
<evidence type="ECO:0000256" key="3">
    <source>
        <dbReference type="ARBA" id="ARBA00022763"/>
    </source>
</evidence>
<sequence>MPIRILPISVSSQITAGEIIERPASVVKELLENSIDAKSKNIIINIEQNGFKSITIKDDGFGIHKDELLLALSPHATSKISSVSDLTTINTFGFRGEALSSIRSVSRITLVSCRKYNNIGWKIYSEGFNQKTILNPIAHPVGTTIIVENLFYNIPIRLKFLKNKNSEFLKIYDVIKKVALSHFELNILFKKDKELVIFYNKIKNFDERIFRLNQIFEKLDVNSLLTVKKNIGDVKLFGWIVRPSYFLNSLKNIQYCYINNRFIFSSIVNRAILNAYYKLTGVKINRSFILYIYIPTYEIDVNIHPTKSQVRFNKPNEIYSLIYNTILSILTKNQIKSFTYNFLPQNNDEYFIKDFDMFYVQLIRKKFLEKQKNIFLKSMINNNLINVYSRKFLKNQFFCSLKLLIIIKKYYGLIYYLNDFVLISFPVARKIIDQYKLEYYIKNNITPESYIVNFQIIINPIQYKILFNNQSILYKFGFSFILSEKYINFNKIPCILKTQDINLLMLDFFSFIFLKDILNIKKILKWFNDNILIQKKPWNYLDGVLLLLEMEYFCPFVFKKPPSQLLYKININEALCTLKI</sequence>
<dbReference type="GO" id="GO:0140664">
    <property type="term" value="F:ATP-dependent DNA damage sensor activity"/>
    <property type="evidence" value="ECO:0007669"/>
    <property type="project" value="InterPro"/>
</dbReference>
<protein>
    <recommendedName>
        <fullName evidence="2">DNA mismatch repair protein MutL</fullName>
    </recommendedName>
</protein>
<keyword evidence="6" id="KW-0540">Nuclease</keyword>
<gene>
    <name evidence="6" type="primary">mutL</name>
    <name evidence="6" type="ORF">D9V62_02900</name>
</gene>
<dbReference type="PANTHER" id="PTHR10073:SF12">
    <property type="entry name" value="DNA MISMATCH REPAIR PROTEIN MLH1"/>
    <property type="match status" value="1"/>
</dbReference>
<dbReference type="SUPFAM" id="SSF54211">
    <property type="entry name" value="Ribosomal protein S5 domain 2-like"/>
    <property type="match status" value="1"/>
</dbReference>
<organism evidence="6 7">
    <name type="scientific">Buchnera aphidicola</name>
    <name type="common">Aphis helianthi</name>
    <dbReference type="NCBI Taxonomy" id="2315802"/>
    <lineage>
        <taxon>Bacteria</taxon>
        <taxon>Pseudomonadati</taxon>
        <taxon>Pseudomonadota</taxon>
        <taxon>Gammaproteobacteria</taxon>
        <taxon>Enterobacterales</taxon>
        <taxon>Erwiniaceae</taxon>
        <taxon>Buchnera</taxon>
    </lineage>
</organism>
<dbReference type="GO" id="GO:0005524">
    <property type="term" value="F:ATP binding"/>
    <property type="evidence" value="ECO:0007669"/>
    <property type="project" value="InterPro"/>
</dbReference>
<evidence type="ECO:0000313" key="6">
    <source>
        <dbReference type="EMBL" id="QCI17364.1"/>
    </source>
</evidence>
<keyword evidence="4" id="KW-0234">DNA repair</keyword>
<dbReference type="SMART" id="SM01340">
    <property type="entry name" value="DNA_mis_repair"/>
    <property type="match status" value="1"/>
</dbReference>
<dbReference type="Proteomes" id="UP000298759">
    <property type="component" value="Chromosome"/>
</dbReference>
<dbReference type="InterPro" id="IPR013507">
    <property type="entry name" value="DNA_mismatch_S5_2-like"/>
</dbReference>
<dbReference type="AlphaFoldDB" id="A0A4D6XR04"/>
<dbReference type="OrthoDB" id="9763467at2"/>
<dbReference type="PANTHER" id="PTHR10073">
    <property type="entry name" value="DNA MISMATCH REPAIR PROTEIN MLH, PMS, MUTL"/>
    <property type="match status" value="1"/>
</dbReference>
<dbReference type="Gene3D" id="3.30.230.10">
    <property type="match status" value="1"/>
</dbReference>
<dbReference type="Gene3D" id="3.30.1370.100">
    <property type="entry name" value="MutL, C-terminal domain, regulatory subdomain"/>
    <property type="match status" value="1"/>
</dbReference>
<comment type="similarity">
    <text evidence="1">Belongs to the DNA mismatch repair MutL/HexB family.</text>
</comment>